<proteinExistence type="predicted"/>
<name>A0A6P5RJU8_PRUAV</name>
<dbReference type="KEGG" id="pavi:110747378"/>
<feature type="region of interest" description="Disordered" evidence="1">
    <location>
        <begin position="99"/>
        <end position="129"/>
    </location>
</feature>
<dbReference type="Proteomes" id="UP000515124">
    <property type="component" value="Unplaced"/>
</dbReference>
<feature type="region of interest" description="Disordered" evidence="1">
    <location>
        <begin position="63"/>
        <end position="84"/>
    </location>
</feature>
<feature type="compositionally biased region" description="Basic and acidic residues" evidence="1">
    <location>
        <begin position="63"/>
        <end position="76"/>
    </location>
</feature>
<feature type="compositionally biased region" description="Basic and acidic residues" evidence="1">
    <location>
        <begin position="99"/>
        <end position="110"/>
    </location>
</feature>
<feature type="non-terminal residue" evidence="3">
    <location>
        <position position="153"/>
    </location>
</feature>
<dbReference type="AlphaFoldDB" id="A0A6P5RJU8"/>
<evidence type="ECO:0000256" key="1">
    <source>
        <dbReference type="SAM" id="MobiDB-lite"/>
    </source>
</evidence>
<accession>A0A6P5RJU8</accession>
<organism evidence="2 3">
    <name type="scientific">Prunus avium</name>
    <name type="common">Cherry</name>
    <name type="synonym">Cerasus avium</name>
    <dbReference type="NCBI Taxonomy" id="42229"/>
    <lineage>
        <taxon>Eukaryota</taxon>
        <taxon>Viridiplantae</taxon>
        <taxon>Streptophyta</taxon>
        <taxon>Embryophyta</taxon>
        <taxon>Tracheophyta</taxon>
        <taxon>Spermatophyta</taxon>
        <taxon>Magnoliopsida</taxon>
        <taxon>eudicotyledons</taxon>
        <taxon>Gunneridae</taxon>
        <taxon>Pentapetalae</taxon>
        <taxon>rosids</taxon>
        <taxon>fabids</taxon>
        <taxon>Rosales</taxon>
        <taxon>Rosaceae</taxon>
        <taxon>Amygdaloideae</taxon>
        <taxon>Amygdaleae</taxon>
        <taxon>Prunus</taxon>
    </lineage>
</organism>
<protein>
    <submittedName>
        <fullName evidence="3">Uncharacterized protein LOC110747378</fullName>
    </submittedName>
</protein>
<dbReference type="RefSeq" id="XP_021803259.1">
    <property type="nucleotide sequence ID" value="XM_021947567.1"/>
</dbReference>
<keyword evidence="2" id="KW-1185">Reference proteome</keyword>
<gene>
    <name evidence="3" type="primary">LOC110747378</name>
</gene>
<reference evidence="3" key="1">
    <citation type="submission" date="2025-08" db="UniProtKB">
        <authorList>
            <consortium name="RefSeq"/>
        </authorList>
    </citation>
    <scope>IDENTIFICATION</scope>
</reference>
<evidence type="ECO:0000313" key="2">
    <source>
        <dbReference type="Proteomes" id="UP000515124"/>
    </source>
</evidence>
<dbReference type="GeneID" id="110747378"/>
<evidence type="ECO:0000313" key="3">
    <source>
        <dbReference type="RefSeq" id="XP_021803259.1"/>
    </source>
</evidence>
<sequence>MAFQIILWHPELVNYINQSGFSPLHILANTPSAFKSGSRLRPLDRLIYHCLIVEELKRGKEDKKICPRGKNGRDIDNTGSESHQALNECSSLIKFRATRENKKEDAENPQEKSSSMPGMNQREERGRESRPNYIYSSCVKFFNLITPVLVSIN</sequence>